<dbReference type="HAMAP" id="MF_01974">
    <property type="entry name" value="MetAP_1"/>
    <property type="match status" value="1"/>
</dbReference>
<evidence type="ECO:0000313" key="9">
    <source>
        <dbReference type="EMBL" id="PIR07014.1"/>
    </source>
</evidence>
<dbReference type="InterPro" id="IPR036005">
    <property type="entry name" value="Creatinase/aminopeptidase-like"/>
</dbReference>
<keyword evidence="4 6" id="KW-0479">Metal-binding</keyword>
<protein>
    <recommendedName>
        <fullName evidence="6 7">Methionine aminopeptidase</fullName>
        <shortName evidence="6">MAP</shortName>
        <shortName evidence="6">MetAP</shortName>
        <ecNumber evidence="6 7">3.4.11.18</ecNumber>
    </recommendedName>
    <alternativeName>
        <fullName evidence="6">Peptidase M</fullName>
    </alternativeName>
</protein>
<comment type="subunit">
    <text evidence="6">Monomer.</text>
</comment>
<keyword evidence="5 6" id="KW-0378">Hydrolase</keyword>
<feature type="binding site" evidence="6">
    <location>
        <position position="175"/>
    </location>
    <ligand>
        <name>substrate</name>
    </ligand>
</feature>
<keyword evidence="2 6" id="KW-0031">Aminopeptidase</keyword>
<dbReference type="InterPro" id="IPR001714">
    <property type="entry name" value="Pept_M24_MAP"/>
</dbReference>
<dbReference type="InterPro" id="IPR000994">
    <property type="entry name" value="Pept_M24"/>
</dbReference>
<dbReference type="PANTHER" id="PTHR43330">
    <property type="entry name" value="METHIONINE AMINOPEPTIDASE"/>
    <property type="match status" value="1"/>
</dbReference>
<evidence type="ECO:0000313" key="10">
    <source>
        <dbReference type="Proteomes" id="UP000230564"/>
    </source>
</evidence>
<keyword evidence="3 6" id="KW-0645">Protease</keyword>
<feature type="binding site" evidence="6">
    <location>
        <position position="105"/>
    </location>
    <ligand>
        <name>a divalent metal cation</name>
        <dbReference type="ChEBI" id="CHEBI:60240"/>
        <label>1</label>
    </ligand>
</feature>
<evidence type="ECO:0000256" key="4">
    <source>
        <dbReference type="ARBA" id="ARBA00022723"/>
    </source>
</evidence>
<comment type="catalytic activity">
    <reaction evidence="6 7">
        <text>Release of N-terminal amino acids, preferentially methionine, from peptides and arylamides.</text>
        <dbReference type="EC" id="3.4.11.18"/>
    </reaction>
</comment>
<dbReference type="GO" id="GO:0046872">
    <property type="term" value="F:metal ion binding"/>
    <property type="evidence" value="ECO:0007669"/>
    <property type="project" value="UniProtKB-UniRule"/>
</dbReference>
<comment type="cofactor">
    <cofactor evidence="6">
        <name>Co(2+)</name>
        <dbReference type="ChEBI" id="CHEBI:48828"/>
    </cofactor>
    <cofactor evidence="6">
        <name>Zn(2+)</name>
        <dbReference type="ChEBI" id="CHEBI:29105"/>
    </cofactor>
    <cofactor evidence="6">
        <name>Mn(2+)</name>
        <dbReference type="ChEBI" id="CHEBI:29035"/>
    </cofactor>
    <cofactor evidence="6">
        <name>Fe(2+)</name>
        <dbReference type="ChEBI" id="CHEBI:29033"/>
    </cofactor>
    <text evidence="6">Binds 2 divalent metal cations per subunit. Has a high-affinity and a low affinity metal-binding site. The true nature of the physiological cofactor is under debate. The enzyme is active with cobalt, zinc, manganese or divalent iron ions. Most likely, methionine aminopeptidases function as mononuclear Fe(2+)-metalloproteases under physiological conditions, and the catalytically relevant metal-binding site has been assigned to the histidine-containing high-affinity site.</text>
</comment>
<dbReference type="GO" id="GO:0070006">
    <property type="term" value="F:metalloaminopeptidase activity"/>
    <property type="evidence" value="ECO:0007669"/>
    <property type="project" value="UniProtKB-UniRule"/>
</dbReference>
<reference evidence="9 10" key="1">
    <citation type="submission" date="2017-09" db="EMBL/GenBank/DDBJ databases">
        <title>Depth-based differentiation of microbial function through sediment-hosted aquifers and enrichment of novel symbionts in the deep terrestrial subsurface.</title>
        <authorList>
            <person name="Probst A.J."/>
            <person name="Ladd B."/>
            <person name="Jarett J.K."/>
            <person name="Geller-Mcgrath D.E."/>
            <person name="Sieber C.M."/>
            <person name="Emerson J.B."/>
            <person name="Anantharaman K."/>
            <person name="Thomas B.C."/>
            <person name="Malmstrom R."/>
            <person name="Stieglmeier M."/>
            <person name="Klingl A."/>
            <person name="Woyke T."/>
            <person name="Ryan C.M."/>
            <person name="Banfield J.F."/>
        </authorList>
    </citation>
    <scope>NUCLEOTIDE SEQUENCE [LARGE SCALE GENOMIC DNA]</scope>
    <source>
        <strain evidence="9">CG11_big_fil_rev_8_21_14_0_20_36_20</strain>
    </source>
</reference>
<feature type="binding site" evidence="6">
    <location>
        <position position="168"/>
    </location>
    <ligand>
        <name>a divalent metal cation</name>
        <dbReference type="ChEBI" id="CHEBI:60240"/>
        <label>2</label>
        <note>catalytic</note>
    </ligand>
</feature>
<comment type="function">
    <text evidence="1 6">Removes the N-terminal methionine from nascent proteins. The N-terminal methionine is often cleaved when the second residue in the primary sequence is small and uncharged (Met-Ala-, Cys, Gly, Pro, Ser, Thr, or Val). Requires deformylation of the N(alpha)-formylated initiator methionine before it can be hydrolyzed.</text>
</comment>
<feature type="binding site" evidence="6">
    <location>
        <position position="105"/>
    </location>
    <ligand>
        <name>a divalent metal cation</name>
        <dbReference type="ChEBI" id="CHEBI:60240"/>
        <label>2</label>
        <note>catalytic</note>
    </ligand>
</feature>
<dbReference type="GO" id="GO:0006508">
    <property type="term" value="P:proteolysis"/>
    <property type="evidence" value="ECO:0007669"/>
    <property type="project" value="UniProtKB-KW"/>
</dbReference>
<evidence type="ECO:0000256" key="2">
    <source>
        <dbReference type="ARBA" id="ARBA00022438"/>
    </source>
</evidence>
<dbReference type="Proteomes" id="UP000230564">
    <property type="component" value="Unassembled WGS sequence"/>
</dbReference>
<dbReference type="NCBIfam" id="TIGR00500">
    <property type="entry name" value="met_pdase_I"/>
    <property type="match status" value="1"/>
</dbReference>
<organism evidence="9 10">
    <name type="scientific">Candidatus Komeilibacteria bacterium CG11_big_fil_rev_8_21_14_0_20_36_20</name>
    <dbReference type="NCBI Taxonomy" id="1974477"/>
    <lineage>
        <taxon>Bacteria</taxon>
        <taxon>Candidatus Komeiliibacteriota</taxon>
    </lineage>
</organism>
<comment type="similarity">
    <text evidence="6">Belongs to the peptidase M24A family. Methionine aminopeptidase type 1 subfamily.</text>
</comment>
<evidence type="ECO:0000256" key="5">
    <source>
        <dbReference type="ARBA" id="ARBA00022801"/>
    </source>
</evidence>
<dbReference type="GO" id="GO:0004239">
    <property type="term" value="F:initiator methionyl aminopeptidase activity"/>
    <property type="evidence" value="ECO:0007669"/>
    <property type="project" value="UniProtKB-UniRule"/>
</dbReference>
<evidence type="ECO:0000259" key="8">
    <source>
        <dbReference type="Pfam" id="PF00557"/>
    </source>
</evidence>
<feature type="binding site" evidence="6">
    <location>
        <position position="201"/>
    </location>
    <ligand>
        <name>a divalent metal cation</name>
        <dbReference type="ChEBI" id="CHEBI:60240"/>
        <label>2</label>
        <note>catalytic</note>
    </ligand>
</feature>
<dbReference type="SUPFAM" id="SSF55920">
    <property type="entry name" value="Creatinase/aminopeptidase"/>
    <property type="match status" value="1"/>
</dbReference>
<dbReference type="PANTHER" id="PTHR43330:SF27">
    <property type="entry name" value="METHIONINE AMINOPEPTIDASE"/>
    <property type="match status" value="1"/>
</dbReference>
<gene>
    <name evidence="6 9" type="primary">map</name>
    <name evidence="9" type="ORF">COV55_01140</name>
</gene>
<dbReference type="AlphaFoldDB" id="A0A2H0NDR9"/>
<dbReference type="Gene3D" id="3.90.230.10">
    <property type="entry name" value="Creatinase/methionine aminopeptidase superfamily"/>
    <property type="match status" value="1"/>
</dbReference>
<feature type="binding site" evidence="6">
    <location>
        <position position="233"/>
    </location>
    <ligand>
        <name>a divalent metal cation</name>
        <dbReference type="ChEBI" id="CHEBI:60240"/>
        <label>2</label>
        <note>catalytic</note>
    </ligand>
</feature>
<comment type="caution">
    <text evidence="9">The sequence shown here is derived from an EMBL/GenBank/DDBJ whole genome shotgun (WGS) entry which is preliminary data.</text>
</comment>
<proteinExistence type="inferred from homology"/>
<evidence type="ECO:0000256" key="1">
    <source>
        <dbReference type="ARBA" id="ARBA00002521"/>
    </source>
</evidence>
<dbReference type="EC" id="3.4.11.18" evidence="6 7"/>
<dbReference type="InterPro" id="IPR002467">
    <property type="entry name" value="Pept_M24A_MAP1"/>
</dbReference>
<evidence type="ECO:0000256" key="7">
    <source>
        <dbReference type="RuleBase" id="RU003653"/>
    </source>
</evidence>
<evidence type="ECO:0000256" key="6">
    <source>
        <dbReference type="HAMAP-Rule" id="MF_01974"/>
    </source>
</evidence>
<name>A0A2H0NDR9_9BACT</name>
<accession>A0A2H0NDR9</accession>
<evidence type="ECO:0000256" key="3">
    <source>
        <dbReference type="ARBA" id="ARBA00022670"/>
    </source>
</evidence>
<dbReference type="Pfam" id="PF00557">
    <property type="entry name" value="Peptidase_M24"/>
    <property type="match status" value="1"/>
</dbReference>
<sequence>MLNKKTSEEINILREGGKILSQILSTVESRAKLGITGHELNKITEDLIKEAGGAPAFKNYQGFPCALCVSVNETVVHGIPNNLPFKEGDLVGLDMGMKYKGFYTDIASTVAIGQIREEVKQLLKATRESLFVGISQVSPDGYIGDIGRAIEAYISPLGYGIVRDLAGHGVGRDIHEDPMVPNYDSGKKLDKMFPGLVIAIEPMIIMGGNHKVIIGNDGWSINSQDSSLTAHFEHSVAVTETGYLILTE</sequence>
<dbReference type="PRINTS" id="PR00599">
    <property type="entry name" value="MAPEPTIDASE"/>
</dbReference>
<dbReference type="GO" id="GO:0005829">
    <property type="term" value="C:cytosol"/>
    <property type="evidence" value="ECO:0007669"/>
    <property type="project" value="TreeGrafter"/>
</dbReference>
<feature type="binding site" evidence="6">
    <location>
        <position position="233"/>
    </location>
    <ligand>
        <name>a divalent metal cation</name>
        <dbReference type="ChEBI" id="CHEBI:60240"/>
        <label>1</label>
    </ligand>
</feature>
<feature type="binding site" evidence="6">
    <location>
        <position position="77"/>
    </location>
    <ligand>
        <name>substrate</name>
    </ligand>
</feature>
<feature type="binding site" evidence="6">
    <location>
        <position position="94"/>
    </location>
    <ligand>
        <name>a divalent metal cation</name>
        <dbReference type="ChEBI" id="CHEBI:60240"/>
        <label>1</label>
    </ligand>
</feature>
<feature type="domain" description="Peptidase M24" evidence="8">
    <location>
        <begin position="12"/>
        <end position="240"/>
    </location>
</feature>
<dbReference type="CDD" id="cd01086">
    <property type="entry name" value="MetAP1"/>
    <property type="match status" value="1"/>
</dbReference>
<dbReference type="EMBL" id="PCWQ01000007">
    <property type="protein sequence ID" value="PIR07014.1"/>
    <property type="molecule type" value="Genomic_DNA"/>
</dbReference>